<proteinExistence type="predicted"/>
<evidence type="ECO:0000256" key="6">
    <source>
        <dbReference type="ARBA" id="ARBA00022692"/>
    </source>
</evidence>
<evidence type="ECO:0000256" key="2">
    <source>
        <dbReference type="ARBA" id="ARBA00004236"/>
    </source>
</evidence>
<gene>
    <name evidence="14" type="ORF">SAMN05421874_107145</name>
</gene>
<comment type="catalytic activity">
    <reaction evidence="1">
        <text>ATP + protein L-histidine = ADP + protein N-phospho-L-histidine.</text>
        <dbReference type="EC" id="2.7.13.3"/>
    </reaction>
</comment>
<dbReference type="AlphaFoldDB" id="A0A1G9BFK3"/>
<dbReference type="InterPro" id="IPR036890">
    <property type="entry name" value="HATPase_C_sf"/>
</dbReference>
<dbReference type="PANTHER" id="PTHR45436:SF5">
    <property type="entry name" value="SENSOR HISTIDINE KINASE TRCS"/>
    <property type="match status" value="1"/>
</dbReference>
<dbReference type="CDD" id="cd00075">
    <property type="entry name" value="HATPase"/>
    <property type="match status" value="1"/>
</dbReference>
<dbReference type="GO" id="GO:0005886">
    <property type="term" value="C:plasma membrane"/>
    <property type="evidence" value="ECO:0007669"/>
    <property type="project" value="UniProtKB-SubCell"/>
</dbReference>
<keyword evidence="15" id="KW-1185">Reference proteome</keyword>
<dbReference type="OrthoDB" id="9786919at2"/>
<evidence type="ECO:0000256" key="8">
    <source>
        <dbReference type="ARBA" id="ARBA00022989"/>
    </source>
</evidence>
<dbReference type="PROSITE" id="PS50885">
    <property type="entry name" value="HAMP"/>
    <property type="match status" value="1"/>
</dbReference>
<dbReference type="PRINTS" id="PR00344">
    <property type="entry name" value="BCTRLSENSOR"/>
</dbReference>
<evidence type="ECO:0000259" key="12">
    <source>
        <dbReference type="PROSITE" id="PS50109"/>
    </source>
</evidence>
<dbReference type="SMART" id="SM00304">
    <property type="entry name" value="HAMP"/>
    <property type="match status" value="1"/>
</dbReference>
<evidence type="ECO:0000256" key="7">
    <source>
        <dbReference type="ARBA" id="ARBA00022777"/>
    </source>
</evidence>
<evidence type="ECO:0000256" key="1">
    <source>
        <dbReference type="ARBA" id="ARBA00000085"/>
    </source>
</evidence>
<dbReference type="PROSITE" id="PS50109">
    <property type="entry name" value="HIS_KIN"/>
    <property type="match status" value="1"/>
</dbReference>
<dbReference type="PANTHER" id="PTHR45436">
    <property type="entry name" value="SENSOR HISTIDINE KINASE YKOH"/>
    <property type="match status" value="1"/>
</dbReference>
<dbReference type="CDD" id="cd00082">
    <property type="entry name" value="HisKA"/>
    <property type="match status" value="1"/>
</dbReference>
<dbReference type="Pfam" id="PF00512">
    <property type="entry name" value="HisKA"/>
    <property type="match status" value="1"/>
</dbReference>
<dbReference type="STRING" id="683260.SAMN05421874_107145"/>
<dbReference type="GO" id="GO:0000155">
    <property type="term" value="F:phosphorelay sensor kinase activity"/>
    <property type="evidence" value="ECO:0007669"/>
    <property type="project" value="InterPro"/>
</dbReference>
<dbReference type="InterPro" id="IPR003594">
    <property type="entry name" value="HATPase_dom"/>
</dbReference>
<keyword evidence="4" id="KW-0597">Phosphoprotein</keyword>
<evidence type="ECO:0000256" key="10">
    <source>
        <dbReference type="ARBA" id="ARBA00023136"/>
    </source>
</evidence>
<accession>A0A1G9BFK3</accession>
<dbReference type="Gene3D" id="1.10.287.130">
    <property type="match status" value="1"/>
</dbReference>
<dbReference type="Proteomes" id="UP000198683">
    <property type="component" value="Unassembled WGS sequence"/>
</dbReference>
<keyword evidence="5" id="KW-0808">Transferase</keyword>
<dbReference type="SUPFAM" id="SSF55874">
    <property type="entry name" value="ATPase domain of HSP90 chaperone/DNA topoisomerase II/histidine kinase"/>
    <property type="match status" value="1"/>
</dbReference>
<evidence type="ECO:0000256" key="9">
    <source>
        <dbReference type="ARBA" id="ARBA00023012"/>
    </source>
</evidence>
<keyword evidence="8 11" id="KW-1133">Transmembrane helix</keyword>
<dbReference type="SMART" id="SM00388">
    <property type="entry name" value="HisKA"/>
    <property type="match status" value="1"/>
</dbReference>
<evidence type="ECO:0000256" key="5">
    <source>
        <dbReference type="ARBA" id="ARBA00022679"/>
    </source>
</evidence>
<dbReference type="EC" id="2.7.13.3" evidence="3"/>
<feature type="transmembrane region" description="Helical" evidence="11">
    <location>
        <begin position="12"/>
        <end position="37"/>
    </location>
</feature>
<evidence type="ECO:0000256" key="3">
    <source>
        <dbReference type="ARBA" id="ARBA00012438"/>
    </source>
</evidence>
<keyword evidence="6 11" id="KW-0812">Transmembrane</keyword>
<name>A0A1G9BFK3_9ACTN</name>
<dbReference type="SMART" id="SM00387">
    <property type="entry name" value="HATPase_c"/>
    <property type="match status" value="1"/>
</dbReference>
<feature type="domain" description="HAMP" evidence="13">
    <location>
        <begin position="178"/>
        <end position="231"/>
    </location>
</feature>
<reference evidence="14 15" key="1">
    <citation type="submission" date="2016-10" db="EMBL/GenBank/DDBJ databases">
        <authorList>
            <person name="de Groot N.N."/>
        </authorList>
    </citation>
    <scope>NUCLEOTIDE SEQUENCE [LARGE SCALE GENOMIC DNA]</scope>
    <source>
        <strain evidence="14 15">CGMCC 4.5681</strain>
    </source>
</reference>
<evidence type="ECO:0000313" key="14">
    <source>
        <dbReference type="EMBL" id="SDK38299.1"/>
    </source>
</evidence>
<dbReference type="InterPro" id="IPR003661">
    <property type="entry name" value="HisK_dim/P_dom"/>
</dbReference>
<keyword evidence="10 11" id="KW-0472">Membrane</keyword>
<sequence>MGWSWQSFRCRRTVATGGVATLLCTVVSVMFLIFAGYKQADTAQNQVTDAWNRVVPLIRQGPLPEILDSGEVSGIQVVDDRGHVVAATRNLAGAPPIASFRAPDTQVTTARVLCPPPGMHGCMTVFSYRVFQPQGPWVLYIAVPTIPWYGQTASLLLAVGVSVLIIAILTGWTYRDLTRAISPVNAIRAELAEITATDLGRRVPVPAKYEEIRYLAETVNDTLDRLEEAYARQRRFTADASHDLRTPVTAMRTRLEEALLHPEDADWPRTAEAVLSSVERLHRLVTDLLSLAQLDARTSLHSDPTDLRRLVATELDHREHRKKIVKDLPESVVIDCDRLRIARLLGNLLDNAERHATSQISVSVRRDPSAAVVEVVDDGAGIATEDRKAVFDRFTRLDAGYARDANGTGLGLAIAREIAMVHGGTLTIEDSDRGARFVLRLPTADRQVPA</sequence>
<dbReference type="Pfam" id="PF02518">
    <property type="entry name" value="HATPase_c"/>
    <property type="match status" value="1"/>
</dbReference>
<dbReference type="InterPro" id="IPR050428">
    <property type="entry name" value="TCS_sensor_his_kinase"/>
</dbReference>
<dbReference type="InterPro" id="IPR003660">
    <property type="entry name" value="HAMP_dom"/>
</dbReference>
<evidence type="ECO:0000256" key="4">
    <source>
        <dbReference type="ARBA" id="ARBA00022553"/>
    </source>
</evidence>
<protein>
    <recommendedName>
        <fullName evidence="3">histidine kinase</fullName>
        <ecNumber evidence="3">2.7.13.3</ecNumber>
    </recommendedName>
</protein>
<dbReference type="InterPro" id="IPR036097">
    <property type="entry name" value="HisK_dim/P_sf"/>
</dbReference>
<feature type="domain" description="Histidine kinase" evidence="12">
    <location>
        <begin position="239"/>
        <end position="445"/>
    </location>
</feature>
<dbReference type="Gene3D" id="3.30.565.10">
    <property type="entry name" value="Histidine kinase-like ATPase, C-terminal domain"/>
    <property type="match status" value="1"/>
</dbReference>
<keyword evidence="9" id="KW-0902">Two-component regulatory system</keyword>
<dbReference type="SUPFAM" id="SSF47384">
    <property type="entry name" value="Homodimeric domain of signal transducing histidine kinase"/>
    <property type="match status" value="1"/>
</dbReference>
<dbReference type="InterPro" id="IPR004358">
    <property type="entry name" value="Sig_transdc_His_kin-like_C"/>
</dbReference>
<organism evidence="14 15">
    <name type="scientific">Nonomuraea maritima</name>
    <dbReference type="NCBI Taxonomy" id="683260"/>
    <lineage>
        <taxon>Bacteria</taxon>
        <taxon>Bacillati</taxon>
        <taxon>Actinomycetota</taxon>
        <taxon>Actinomycetes</taxon>
        <taxon>Streptosporangiales</taxon>
        <taxon>Streptosporangiaceae</taxon>
        <taxon>Nonomuraea</taxon>
    </lineage>
</organism>
<evidence type="ECO:0000256" key="11">
    <source>
        <dbReference type="SAM" id="Phobius"/>
    </source>
</evidence>
<dbReference type="RefSeq" id="WP_090764310.1">
    <property type="nucleotide sequence ID" value="NZ_FNFB01000007.1"/>
</dbReference>
<comment type="subcellular location">
    <subcellularLocation>
        <location evidence="2">Cell membrane</location>
    </subcellularLocation>
</comment>
<keyword evidence="7 14" id="KW-0418">Kinase</keyword>
<dbReference type="EMBL" id="FNFB01000007">
    <property type="protein sequence ID" value="SDK38299.1"/>
    <property type="molecule type" value="Genomic_DNA"/>
</dbReference>
<evidence type="ECO:0000313" key="15">
    <source>
        <dbReference type="Proteomes" id="UP000198683"/>
    </source>
</evidence>
<feature type="transmembrane region" description="Helical" evidence="11">
    <location>
        <begin position="153"/>
        <end position="174"/>
    </location>
</feature>
<evidence type="ECO:0000259" key="13">
    <source>
        <dbReference type="PROSITE" id="PS50885"/>
    </source>
</evidence>
<dbReference type="InterPro" id="IPR005467">
    <property type="entry name" value="His_kinase_dom"/>
</dbReference>